<organism evidence="1 2">
    <name type="scientific">Melastoma candidum</name>
    <dbReference type="NCBI Taxonomy" id="119954"/>
    <lineage>
        <taxon>Eukaryota</taxon>
        <taxon>Viridiplantae</taxon>
        <taxon>Streptophyta</taxon>
        <taxon>Embryophyta</taxon>
        <taxon>Tracheophyta</taxon>
        <taxon>Spermatophyta</taxon>
        <taxon>Magnoliopsida</taxon>
        <taxon>eudicotyledons</taxon>
        <taxon>Gunneridae</taxon>
        <taxon>Pentapetalae</taxon>
        <taxon>rosids</taxon>
        <taxon>malvids</taxon>
        <taxon>Myrtales</taxon>
        <taxon>Melastomataceae</taxon>
        <taxon>Melastomatoideae</taxon>
        <taxon>Melastomateae</taxon>
        <taxon>Melastoma</taxon>
    </lineage>
</organism>
<name>A0ACB9RHK7_9MYRT</name>
<dbReference type="Proteomes" id="UP001057402">
    <property type="component" value="Chromosome 4"/>
</dbReference>
<keyword evidence="2" id="KW-1185">Reference proteome</keyword>
<proteinExistence type="predicted"/>
<comment type="caution">
    <text evidence="1">The sequence shown here is derived from an EMBL/GenBank/DDBJ whole genome shotgun (WGS) entry which is preliminary data.</text>
</comment>
<protein>
    <submittedName>
        <fullName evidence="1">Uncharacterized protein</fullName>
    </submittedName>
</protein>
<evidence type="ECO:0000313" key="1">
    <source>
        <dbReference type="EMBL" id="KAI4378465.1"/>
    </source>
</evidence>
<reference evidence="2" key="1">
    <citation type="journal article" date="2023" name="Front. Plant Sci.">
        <title>Chromosomal-level genome assembly of Melastoma candidum provides insights into trichome evolution.</title>
        <authorList>
            <person name="Zhong Y."/>
            <person name="Wu W."/>
            <person name="Sun C."/>
            <person name="Zou P."/>
            <person name="Liu Y."/>
            <person name="Dai S."/>
            <person name="Zhou R."/>
        </authorList>
    </citation>
    <scope>NUCLEOTIDE SEQUENCE [LARGE SCALE GENOMIC DNA]</scope>
</reference>
<dbReference type="EMBL" id="CM042883">
    <property type="protein sequence ID" value="KAI4378465.1"/>
    <property type="molecule type" value="Genomic_DNA"/>
</dbReference>
<accession>A0ACB9RHK7</accession>
<sequence>MEEIKKRKLDESAGNGDSSSEEQIRSLLDPLPKTQLVDLLSKLGAQYPTIAEEIKGIAKADPVHRKLFVRGLAWNTTTESLCAAFEVHGEIEEGAVIYDKATGKSRGYGFITYKNMDSTKMALRAPSKMIDGRMAVCNLANEGLSGSSGTPDLVQRKLFIGGLSPEVTSEMLLEFFGRYGDIEEGSVAYDKETTQSRGFGFVTYKIPECAKRALDDPQKMLGGRTLIVKYAESQRGKPGHYHQAPSAGGGGMGGAPMAPGYPPVGKGYPHADHGGYPPYPQVPAPYPVGAYPSPPAAAPPPYGRQPHMPYGPGPMKKEPMGGLPQQNPQMGMGGGYPYYMPNQ</sequence>
<gene>
    <name evidence="1" type="ORF">MLD38_015942</name>
</gene>
<evidence type="ECO:0000313" key="2">
    <source>
        <dbReference type="Proteomes" id="UP001057402"/>
    </source>
</evidence>